<proteinExistence type="predicted"/>
<organism evidence="2 3">
    <name type="scientific">Methylobacterium cerastii</name>
    <dbReference type="NCBI Taxonomy" id="932741"/>
    <lineage>
        <taxon>Bacteria</taxon>
        <taxon>Pseudomonadati</taxon>
        <taxon>Pseudomonadota</taxon>
        <taxon>Alphaproteobacteria</taxon>
        <taxon>Hyphomicrobiales</taxon>
        <taxon>Methylobacteriaceae</taxon>
        <taxon>Methylobacterium</taxon>
    </lineage>
</organism>
<comment type="caution">
    <text evidence="2">The sequence shown here is derived from an EMBL/GenBank/DDBJ whole genome shotgun (WGS) entry which is preliminary data.</text>
</comment>
<gene>
    <name evidence="2" type="ORF">AFCDBAGC_1332</name>
</gene>
<dbReference type="Proteomes" id="UP001055117">
    <property type="component" value="Unassembled WGS sequence"/>
</dbReference>
<dbReference type="EMBL" id="BPQG01000016">
    <property type="protein sequence ID" value="GJD43480.1"/>
    <property type="molecule type" value="Genomic_DNA"/>
</dbReference>
<keyword evidence="1" id="KW-0472">Membrane</keyword>
<evidence type="ECO:0000313" key="3">
    <source>
        <dbReference type="Proteomes" id="UP001055117"/>
    </source>
</evidence>
<evidence type="ECO:0000313" key="2">
    <source>
        <dbReference type="EMBL" id="GJD43480.1"/>
    </source>
</evidence>
<sequence>MNDNRRAKAAHPWRWVLLIGAVPVVGLMAALSTLI</sequence>
<feature type="transmembrane region" description="Helical" evidence="1">
    <location>
        <begin position="12"/>
        <end position="34"/>
    </location>
</feature>
<keyword evidence="1" id="KW-1133">Transmembrane helix</keyword>
<keyword evidence="3" id="KW-1185">Reference proteome</keyword>
<reference evidence="2 3" key="1">
    <citation type="journal article" date="2021" name="Front. Microbiol.">
        <title>Comprehensive Comparative Genomics and Phenotyping of Methylobacterium Species.</title>
        <authorList>
            <person name="Alessa O."/>
            <person name="Ogura Y."/>
            <person name="Fujitani Y."/>
            <person name="Takami H."/>
            <person name="Hayashi T."/>
            <person name="Sahin N."/>
            <person name="Tani A."/>
        </authorList>
    </citation>
    <scope>NUCLEOTIDE SEQUENCE [LARGE SCALE GENOMIC DNA]</scope>
    <source>
        <strain evidence="2 3">DSM 23679</strain>
    </source>
</reference>
<accession>A0ABQ4QF76</accession>
<keyword evidence="1" id="KW-0812">Transmembrane</keyword>
<protein>
    <submittedName>
        <fullName evidence="2">Uncharacterized protein</fullName>
    </submittedName>
</protein>
<evidence type="ECO:0000256" key="1">
    <source>
        <dbReference type="SAM" id="Phobius"/>
    </source>
</evidence>
<name>A0ABQ4QF76_9HYPH</name>